<dbReference type="FunFam" id="1.10.10.750:FF:000003">
    <property type="entry name" value="GTPase activating protein (Evi5)"/>
    <property type="match status" value="1"/>
</dbReference>
<dbReference type="Proteomes" id="UP000054567">
    <property type="component" value="Unassembled WGS sequence"/>
</dbReference>
<dbReference type="InterPro" id="IPR000195">
    <property type="entry name" value="Rab-GAP-TBC_dom"/>
</dbReference>
<dbReference type="Pfam" id="PF00566">
    <property type="entry name" value="RabGAP-TBC"/>
    <property type="match status" value="1"/>
</dbReference>
<dbReference type="GO" id="GO:0031267">
    <property type="term" value="F:small GTPase binding"/>
    <property type="evidence" value="ECO:0007669"/>
    <property type="project" value="TreeGrafter"/>
</dbReference>
<feature type="compositionally biased region" description="Polar residues" evidence="4">
    <location>
        <begin position="737"/>
        <end position="759"/>
    </location>
</feature>
<feature type="region of interest" description="Disordered" evidence="4">
    <location>
        <begin position="523"/>
        <end position="584"/>
    </location>
</feature>
<feature type="compositionally biased region" description="Basic and acidic residues" evidence="4">
    <location>
        <begin position="103"/>
        <end position="115"/>
    </location>
</feature>
<reference evidence="7" key="3">
    <citation type="journal article" date="2010" name="Genome Res.">
        <title>Population genomic sequencing of Coccidioides fungi reveals recent hybridization and transposon control.</title>
        <authorList>
            <person name="Neafsey D.E."/>
            <person name="Barker B.M."/>
            <person name="Sharpton T.J."/>
            <person name="Stajich J.E."/>
            <person name="Park D.J."/>
            <person name="Whiston E."/>
            <person name="Hung C.-Y."/>
            <person name="McMahan C."/>
            <person name="White J."/>
            <person name="Sykes S."/>
            <person name="Heiman D."/>
            <person name="Young S."/>
            <person name="Zeng Q."/>
            <person name="Abouelleil A."/>
            <person name="Aftuck L."/>
            <person name="Bessette D."/>
            <person name="Brown A."/>
            <person name="FitzGerald M."/>
            <person name="Lui A."/>
            <person name="Macdonald J.P."/>
            <person name="Priest M."/>
            <person name="Orbach M.J."/>
            <person name="Galgiani J.N."/>
            <person name="Kirkland T.N."/>
            <person name="Cole G.T."/>
            <person name="Birren B.W."/>
            <person name="Henn M.R."/>
            <person name="Taylor J.W."/>
            <person name="Rounsley S.D."/>
        </authorList>
    </citation>
    <scope>NUCLEOTIDE SEQUENCE [LARGE SCALE GENOMIC DNA]</scope>
    <source>
        <strain evidence="7">RMSCC 3488</strain>
    </source>
</reference>
<gene>
    <name evidence="6" type="ORF">CPAG_00071</name>
</gene>
<keyword evidence="2 3" id="KW-0175">Coiled coil</keyword>
<protein>
    <submittedName>
        <fullName evidence="6">TBC1 domain family member 1</fullName>
    </submittedName>
</protein>
<evidence type="ECO:0000256" key="1">
    <source>
        <dbReference type="ARBA" id="ARBA00022468"/>
    </source>
</evidence>
<evidence type="ECO:0000313" key="6">
    <source>
        <dbReference type="EMBL" id="KMM63717.1"/>
    </source>
</evidence>
<feature type="compositionally biased region" description="Polar residues" evidence="4">
    <location>
        <begin position="902"/>
        <end position="917"/>
    </location>
</feature>
<name>A0A0J6HXP1_COCPO</name>
<dbReference type="OrthoDB" id="159449at2759"/>
<dbReference type="VEuPathDB" id="FungiDB:CPAG_00071"/>
<dbReference type="Gene3D" id="1.10.8.270">
    <property type="entry name" value="putative rabgap domain of human tbc1 domain family member 14 like domains"/>
    <property type="match status" value="1"/>
</dbReference>
<dbReference type="GO" id="GO:0005096">
    <property type="term" value="F:GTPase activator activity"/>
    <property type="evidence" value="ECO:0007669"/>
    <property type="project" value="UniProtKB-KW"/>
</dbReference>
<dbReference type="FunFam" id="1.10.8.270:FF:000001">
    <property type="entry name" value="TBC1 domain family member 1"/>
    <property type="match status" value="1"/>
</dbReference>
<dbReference type="Gene3D" id="1.10.10.750">
    <property type="entry name" value="Ypt/Rab-GAP domain of gyp1p, domain 1"/>
    <property type="match status" value="1"/>
</dbReference>
<reference evidence="6 7" key="1">
    <citation type="submission" date="2007-06" db="EMBL/GenBank/DDBJ databases">
        <title>The Genome Sequence of Coccidioides posadasii RMSCC_3488.</title>
        <authorList>
            <consortium name="Coccidioides Genome Resources Consortium"/>
            <consortium name="The Broad Institute Genome Sequencing Platform"/>
            <person name="Henn M.R."/>
            <person name="Sykes S."/>
            <person name="Young S."/>
            <person name="Jaffe D."/>
            <person name="Berlin A."/>
            <person name="Alvarez P."/>
            <person name="Butler J."/>
            <person name="Gnerre S."/>
            <person name="Grabherr M."/>
            <person name="Mauceli E."/>
            <person name="Brockman W."/>
            <person name="Kodira C."/>
            <person name="Alvarado L."/>
            <person name="Zeng Q."/>
            <person name="Crawford M."/>
            <person name="Antoine C."/>
            <person name="Devon K."/>
            <person name="Galgiani J."/>
            <person name="Orsborn K."/>
            <person name="Lewis M.L."/>
            <person name="Nusbaum C."/>
            <person name="Galagan J."/>
            <person name="Birren B."/>
        </authorList>
    </citation>
    <scope>NUCLEOTIDE SEQUENCE [LARGE SCALE GENOMIC DNA]</scope>
    <source>
        <strain evidence="6 7">RMSCC 3488</strain>
    </source>
</reference>
<feature type="compositionally biased region" description="Low complexity" evidence="4">
    <location>
        <begin position="867"/>
        <end position="885"/>
    </location>
</feature>
<dbReference type="FunFam" id="1.10.472.80:FF:000027">
    <property type="entry name" value="GTPase activating protein (Evi5)"/>
    <property type="match status" value="1"/>
</dbReference>
<proteinExistence type="predicted"/>
<evidence type="ECO:0000256" key="4">
    <source>
        <dbReference type="SAM" id="MobiDB-lite"/>
    </source>
</evidence>
<feature type="region of interest" description="Disordered" evidence="4">
    <location>
        <begin position="1"/>
        <end position="43"/>
    </location>
</feature>
<sequence length="917" mass="101214">MESTPERASRPPSLSIEDPARERLPTDSMVTVPLSDLQPSPREIDLDRRFSEITSISPASPCSEADAEAKVITLDDEIGSGHIGSDASSRRESSVSAVASETVENKELDDARSVDWVELEKTEELQSKSGPADDASTALLLARLEQENDALATDPKSALSGSPKPRRSSRPPSIHQLKKLVNDPRSSLRYSQLPTPQMTELEFWAAIVADYPRTAQRLPTLTSNKIRGGVPPPLRGVVWPSIAGARDVALQEEFDKLSGESSPYEGLIGKDIGRSFPNVEMFRDPNGEGQQMLAKVLKCFSLHDTKIGYCQGLGFVVGPLLMHMSEAEAFSVLVRLMDHYDLRSCFLPTLSGLHLRIYQFQTLLSRHRPNLHAHLEALNVEPVYVSQWFLSFFAVTCPLPMLLRIYDVLLLEGACETLMRVALSLMQRNEKKLLACHEFEDVMQLLLSRSIWDPYCCNADDLVNDFVSLTSLVTRESLQALEASYKESQGSSSNVYLPQLQAVASRFLGRLWAGSNAHNSTKSLVLNPGTPFSPSAVRRTPSKQSMASTLNSFESTSDASTAPTELSLDGSKRKQKSTMQNKDKDLHTQIEDLLIALTDMQREIATLAKELQKEREEREEDQQLAKLMLGYIKEQPEDEEAVDLIAKANSRFSTTESRRLSMQQTKQQLRDDIALWREKYEIELARCQNLSRTIDDHEHENNQLKEQLRDARSRIQDAHRDKQRLERTIQELRSRKQPPSNTSDRPQSTADDNRASTSGLREFKLGKASTISTFSTQATSPKAATFAKRTSSLGAPTFFTPPDNADEDSLLAELVNAKTSEAIARQELDEVKAKLENLRKLMSKSGIGLSTAATMPAGNMHLSAGWGSSSTTPRTPNSNGSSAVSAGGGGGTGGGGFFSGWTKRTLSSGNISIVESK</sequence>
<dbReference type="EMBL" id="DS268109">
    <property type="protein sequence ID" value="KMM63717.1"/>
    <property type="molecule type" value="Genomic_DNA"/>
</dbReference>
<dbReference type="AlphaFoldDB" id="A0A0J6HXP1"/>
<dbReference type="InterPro" id="IPR050302">
    <property type="entry name" value="Rab_GAP_TBC_domain"/>
</dbReference>
<dbReference type="SMART" id="SM00164">
    <property type="entry name" value="TBC"/>
    <property type="match status" value="1"/>
</dbReference>
<evidence type="ECO:0000259" key="5">
    <source>
        <dbReference type="PROSITE" id="PS50086"/>
    </source>
</evidence>
<organism evidence="6 7">
    <name type="scientific">Coccidioides posadasii RMSCC 3488</name>
    <dbReference type="NCBI Taxonomy" id="454284"/>
    <lineage>
        <taxon>Eukaryota</taxon>
        <taxon>Fungi</taxon>
        <taxon>Dikarya</taxon>
        <taxon>Ascomycota</taxon>
        <taxon>Pezizomycotina</taxon>
        <taxon>Eurotiomycetes</taxon>
        <taxon>Eurotiomycetidae</taxon>
        <taxon>Onygenales</taxon>
        <taxon>Onygenaceae</taxon>
        <taxon>Coccidioides</taxon>
    </lineage>
</organism>
<dbReference type="PANTHER" id="PTHR47219:SF9">
    <property type="entry name" value="GTPASE ACTIVATING PROTEIN AND CENTROSOME-ASSOCIATED, ISOFORM B"/>
    <property type="match status" value="1"/>
</dbReference>
<evidence type="ECO:0000256" key="3">
    <source>
        <dbReference type="SAM" id="Coils"/>
    </source>
</evidence>
<accession>A0A0J6HXP1</accession>
<feature type="compositionally biased region" description="Gly residues" evidence="4">
    <location>
        <begin position="886"/>
        <end position="898"/>
    </location>
</feature>
<feature type="region of interest" description="Disordered" evidence="4">
    <location>
        <begin position="78"/>
        <end position="115"/>
    </location>
</feature>
<feature type="domain" description="Rab-GAP TBC" evidence="5">
    <location>
        <begin position="229"/>
        <end position="413"/>
    </location>
</feature>
<dbReference type="PROSITE" id="PS50086">
    <property type="entry name" value="TBC_RABGAP"/>
    <property type="match status" value="1"/>
</dbReference>
<evidence type="ECO:0000313" key="7">
    <source>
        <dbReference type="Proteomes" id="UP000054567"/>
    </source>
</evidence>
<dbReference type="Gene3D" id="1.10.472.80">
    <property type="entry name" value="Ypt/Rab-GAP domain of gyp1p, domain 3"/>
    <property type="match status" value="1"/>
</dbReference>
<feature type="region of interest" description="Disordered" evidence="4">
    <location>
        <begin position="729"/>
        <end position="761"/>
    </location>
</feature>
<reference evidence="7" key="2">
    <citation type="journal article" date="2009" name="Genome Res.">
        <title>Comparative genomic analyses of the human fungal pathogens Coccidioides and their relatives.</title>
        <authorList>
            <person name="Sharpton T.J."/>
            <person name="Stajich J.E."/>
            <person name="Rounsley S.D."/>
            <person name="Gardner M.J."/>
            <person name="Wortman J.R."/>
            <person name="Jordar V.S."/>
            <person name="Maiti R."/>
            <person name="Kodira C.D."/>
            <person name="Neafsey D.E."/>
            <person name="Zeng Q."/>
            <person name="Hung C.-Y."/>
            <person name="McMahan C."/>
            <person name="Muszewska A."/>
            <person name="Grynberg M."/>
            <person name="Mandel M.A."/>
            <person name="Kellner E.M."/>
            <person name="Barker B.M."/>
            <person name="Galgiani J.N."/>
            <person name="Orbach M.J."/>
            <person name="Kirkland T.N."/>
            <person name="Cole G.T."/>
            <person name="Henn M.R."/>
            <person name="Birren B.W."/>
            <person name="Taylor J.W."/>
        </authorList>
    </citation>
    <scope>NUCLEOTIDE SEQUENCE [LARGE SCALE GENOMIC DNA]</scope>
    <source>
        <strain evidence="7">RMSCC 3488</strain>
    </source>
</reference>
<dbReference type="PANTHER" id="PTHR47219">
    <property type="entry name" value="RAB GTPASE-ACTIVATING PROTEIN 1-LIKE"/>
    <property type="match status" value="1"/>
</dbReference>
<feature type="region of interest" description="Disordered" evidence="4">
    <location>
        <begin position="862"/>
        <end position="917"/>
    </location>
</feature>
<evidence type="ECO:0000256" key="2">
    <source>
        <dbReference type="ARBA" id="ARBA00023054"/>
    </source>
</evidence>
<keyword evidence="1" id="KW-0343">GTPase activation</keyword>
<feature type="region of interest" description="Disordered" evidence="4">
    <location>
        <begin position="150"/>
        <end position="175"/>
    </location>
</feature>
<feature type="compositionally biased region" description="Polar residues" evidence="4">
    <location>
        <begin position="542"/>
        <end position="564"/>
    </location>
</feature>
<dbReference type="InterPro" id="IPR035969">
    <property type="entry name" value="Rab-GAP_TBC_sf"/>
</dbReference>
<dbReference type="SUPFAM" id="SSF47923">
    <property type="entry name" value="Ypt/Rab-GAP domain of gyp1p"/>
    <property type="match status" value="2"/>
</dbReference>
<feature type="coiled-coil region" evidence="3">
    <location>
        <begin position="590"/>
        <end position="628"/>
    </location>
</feature>